<protein>
    <submittedName>
        <fullName evidence="1">Uncharacterized protein</fullName>
    </submittedName>
</protein>
<gene>
    <name evidence="1" type="ORF">EAI_05975</name>
</gene>
<dbReference type="EMBL" id="GL449158">
    <property type="protein sequence ID" value="EFN83185.1"/>
    <property type="molecule type" value="Genomic_DNA"/>
</dbReference>
<dbReference type="InParanoid" id="E2BM59"/>
<accession>E2BM59</accession>
<keyword evidence="2" id="KW-1185">Reference proteome</keyword>
<proteinExistence type="predicted"/>
<dbReference type="AlphaFoldDB" id="E2BM59"/>
<evidence type="ECO:0000313" key="2">
    <source>
        <dbReference type="Proteomes" id="UP000008237"/>
    </source>
</evidence>
<name>E2BM59_HARSA</name>
<organism evidence="2">
    <name type="scientific">Harpegnathos saltator</name>
    <name type="common">Jerdon's jumping ant</name>
    <dbReference type="NCBI Taxonomy" id="610380"/>
    <lineage>
        <taxon>Eukaryota</taxon>
        <taxon>Metazoa</taxon>
        <taxon>Ecdysozoa</taxon>
        <taxon>Arthropoda</taxon>
        <taxon>Hexapoda</taxon>
        <taxon>Insecta</taxon>
        <taxon>Pterygota</taxon>
        <taxon>Neoptera</taxon>
        <taxon>Endopterygota</taxon>
        <taxon>Hymenoptera</taxon>
        <taxon>Apocrita</taxon>
        <taxon>Aculeata</taxon>
        <taxon>Formicoidea</taxon>
        <taxon>Formicidae</taxon>
        <taxon>Ponerinae</taxon>
        <taxon>Ponerini</taxon>
        <taxon>Harpegnathos</taxon>
    </lineage>
</organism>
<sequence>MSQQVAIRRTNYDFFRRETTVLKPRESRESDRAERTTPLPNSQLNFLFRLGRTEIKTGTQLRERKDCRKRLPLATAISQLSHLVFVESCYISDAKLNRNNPPSGSKYQPNRCCDLVLEEVGRSGSTTTPVRPSLPHRWLLAVTAINLDSYRIWMQDLEDAAGDFEIDSIHMVSRRDSGIKMPGDQGQLFRHRENRCHLHRISVTSPPRTQTNSNELFALR</sequence>
<evidence type="ECO:0000313" key="1">
    <source>
        <dbReference type="EMBL" id="EFN83185.1"/>
    </source>
</evidence>
<reference evidence="1 2" key="1">
    <citation type="journal article" date="2010" name="Science">
        <title>Genomic comparison of the ants Camponotus floridanus and Harpegnathos saltator.</title>
        <authorList>
            <person name="Bonasio R."/>
            <person name="Zhang G."/>
            <person name="Ye C."/>
            <person name="Mutti N.S."/>
            <person name="Fang X."/>
            <person name="Qin N."/>
            <person name="Donahue G."/>
            <person name="Yang P."/>
            <person name="Li Q."/>
            <person name="Li C."/>
            <person name="Zhang P."/>
            <person name="Huang Z."/>
            <person name="Berger S.L."/>
            <person name="Reinberg D."/>
            <person name="Wang J."/>
            <person name="Liebig J."/>
        </authorList>
    </citation>
    <scope>NUCLEOTIDE SEQUENCE [LARGE SCALE GENOMIC DNA]</scope>
    <source>
        <strain evidence="1 2">R22 G/1</strain>
    </source>
</reference>
<dbReference type="Proteomes" id="UP000008237">
    <property type="component" value="Unassembled WGS sequence"/>
</dbReference>